<organism evidence="1 2">
    <name type="scientific">Roseomonas elaeocarpi</name>
    <dbReference type="NCBI Taxonomy" id="907779"/>
    <lineage>
        <taxon>Bacteria</taxon>
        <taxon>Pseudomonadati</taxon>
        <taxon>Pseudomonadota</taxon>
        <taxon>Alphaproteobacteria</taxon>
        <taxon>Acetobacterales</taxon>
        <taxon>Roseomonadaceae</taxon>
        <taxon>Roseomonas</taxon>
    </lineage>
</organism>
<dbReference type="EMBL" id="JBHLUN010000002">
    <property type="protein sequence ID" value="MFC0406967.1"/>
    <property type="molecule type" value="Genomic_DNA"/>
</dbReference>
<name>A0ABV6JNR8_9PROT</name>
<dbReference type="SUPFAM" id="SSF53850">
    <property type="entry name" value="Periplasmic binding protein-like II"/>
    <property type="match status" value="1"/>
</dbReference>
<dbReference type="RefSeq" id="WP_377042659.1">
    <property type="nucleotide sequence ID" value="NZ_JBHLUN010000002.1"/>
</dbReference>
<keyword evidence="2" id="KW-1185">Reference proteome</keyword>
<sequence>MTTTLKTNLADYPVTKAIRDGRVRSDTVTLDICGPEQAHNGFKAMLRENAYDCGELAIVTLLQAKAYNKPYVMLPVPVSGRFQHHCAGFNGELFDLHPKDIEGKRVGVRTYAQTTGLWVRGILKHEFGVDLDKVTWCTTGEGHLAEYSDPPNCERLPKGSDIGKMMLDGELVATLQGVDLPKDPRVKRLIPDPHAAAKAWYAREGVVPINHVFVVHEEISRSKPEVVREIYRMLVESREMTEGGVPEPFPPIGMEANRKGIQLAIDWALEQKIIPHRMSVDSLFDETTASLGA</sequence>
<proteinExistence type="predicted"/>
<evidence type="ECO:0000313" key="1">
    <source>
        <dbReference type="EMBL" id="MFC0406967.1"/>
    </source>
</evidence>
<evidence type="ECO:0008006" key="3">
    <source>
        <dbReference type="Google" id="ProtNLM"/>
    </source>
</evidence>
<protein>
    <recommendedName>
        <fullName evidence="3">Phosphate ABC transporter substrate-binding protein</fullName>
    </recommendedName>
</protein>
<reference evidence="1 2" key="1">
    <citation type="submission" date="2024-09" db="EMBL/GenBank/DDBJ databases">
        <authorList>
            <person name="Sun Q."/>
            <person name="Mori K."/>
        </authorList>
    </citation>
    <scope>NUCLEOTIDE SEQUENCE [LARGE SCALE GENOMIC DNA]</scope>
    <source>
        <strain evidence="1 2">TBRC 5777</strain>
    </source>
</reference>
<gene>
    <name evidence="1" type="ORF">ACFFGY_01820</name>
</gene>
<comment type="caution">
    <text evidence="1">The sequence shown here is derived from an EMBL/GenBank/DDBJ whole genome shotgun (WGS) entry which is preliminary data.</text>
</comment>
<accession>A0ABV6JNR8</accession>
<dbReference type="Proteomes" id="UP001589865">
    <property type="component" value="Unassembled WGS sequence"/>
</dbReference>
<evidence type="ECO:0000313" key="2">
    <source>
        <dbReference type="Proteomes" id="UP001589865"/>
    </source>
</evidence>